<feature type="transmembrane region" description="Helical" evidence="5">
    <location>
        <begin position="87"/>
        <end position="106"/>
    </location>
</feature>
<dbReference type="HAMAP" id="MF_00445">
    <property type="entry name" value="NDH1_NuoN_1"/>
    <property type="match status" value="1"/>
</dbReference>
<keyword evidence="3 5" id="KW-1133">Transmembrane helix</keyword>
<dbReference type="GO" id="GO:0042773">
    <property type="term" value="P:ATP synthesis coupled electron transport"/>
    <property type="evidence" value="ECO:0007669"/>
    <property type="project" value="InterPro"/>
</dbReference>
<evidence type="ECO:0000313" key="8">
    <source>
        <dbReference type="EMBL" id="QGA27436.1"/>
    </source>
</evidence>
<dbReference type="GO" id="GO:0050136">
    <property type="term" value="F:NADH dehydrogenase (quinone) (non-electrogenic) activity"/>
    <property type="evidence" value="ECO:0007669"/>
    <property type="project" value="UniProtKB-UniRule"/>
</dbReference>
<evidence type="ECO:0000256" key="6">
    <source>
        <dbReference type="RuleBase" id="RU000320"/>
    </source>
</evidence>
<evidence type="ECO:0000256" key="1">
    <source>
        <dbReference type="ARBA" id="ARBA00004127"/>
    </source>
</evidence>
<dbReference type="NCBIfam" id="TIGR01770">
    <property type="entry name" value="NDH_I_N"/>
    <property type="match status" value="1"/>
</dbReference>
<feature type="transmembrane region" description="Helical" evidence="5">
    <location>
        <begin position="280"/>
        <end position="305"/>
    </location>
</feature>
<dbReference type="GO" id="GO:0012505">
    <property type="term" value="C:endomembrane system"/>
    <property type="evidence" value="ECO:0007669"/>
    <property type="project" value="UniProtKB-SubCell"/>
</dbReference>
<feature type="transmembrane region" description="Helical" evidence="5">
    <location>
        <begin position="317"/>
        <end position="336"/>
    </location>
</feature>
<keyword evidence="4 5" id="KW-0472">Membrane</keyword>
<proteinExistence type="inferred from homology"/>
<comment type="similarity">
    <text evidence="5">Belongs to the complex I subunit 2 family.</text>
</comment>
<dbReference type="AlphaFoldDB" id="A0A5Q0QD54"/>
<sequence>MNDFTPHISSFIDTIIASLDFFKTEFVLAIGFLLCVFSSLFLDNKWKDSSFLIALITVILALFSNALQFEHLGSAFFSMLHIDKLALLSKTLILIGLIVTTILIRQHFAANGSKKRKGDLYSILIGSSIGLTVLPMTTNWLLAFIAIEMVSISSYVLVGYFAEDKKQTEAAMKYALFGSACAAIMLYGLSLIYGLTGVLDFGDIKHIQGLIDAPKVMSSIAILFVLTGIGFKLSFVPFHLWTPDVYEGAPTPITAFLSTVPKIAAIILFARLAQSYGTTLFYFSEVFMLFLGIVSIVSMLVGNLIALRQQNVKRMMAYSSIGHTGFLLMAVIGYMSGHQDTLLFYLIVYTLMNLAAFAFIDILEQKAGATEFKDYTGLGKKMPIIFTLFSIIGISLIGLPPTAGFVGKLLVFSSIFESYQNTGDTLLLWLLIVGALTSVISLFYYFKIPLFAFLKNKNTEESITLPKISSTYLIAVLFGIAIILLGIMPSLIMNFLQQ</sequence>
<dbReference type="RefSeq" id="WP_153512272.1">
    <property type="nucleotide sequence ID" value="NZ_CP045652.1"/>
</dbReference>
<feature type="transmembrane region" description="Helical" evidence="5">
    <location>
        <begin position="174"/>
        <end position="196"/>
    </location>
</feature>
<keyword evidence="5" id="KW-1278">Translocase</keyword>
<dbReference type="KEGG" id="sphe:GFH32_14430"/>
<dbReference type="Pfam" id="PF00361">
    <property type="entry name" value="Proton_antipo_M"/>
    <property type="match status" value="1"/>
</dbReference>
<feature type="transmembrane region" description="Helical" evidence="5">
    <location>
        <begin position="140"/>
        <end position="162"/>
    </location>
</feature>
<comment type="catalytic activity">
    <reaction evidence="5">
        <text>a quinone + NADH + 5 H(+)(in) = a quinol + NAD(+) + 4 H(+)(out)</text>
        <dbReference type="Rhea" id="RHEA:57888"/>
        <dbReference type="ChEBI" id="CHEBI:15378"/>
        <dbReference type="ChEBI" id="CHEBI:24646"/>
        <dbReference type="ChEBI" id="CHEBI:57540"/>
        <dbReference type="ChEBI" id="CHEBI:57945"/>
        <dbReference type="ChEBI" id="CHEBI:132124"/>
    </reaction>
</comment>
<keyword evidence="9" id="KW-1185">Reference proteome</keyword>
<keyword evidence="2 5" id="KW-0812">Transmembrane</keyword>
<dbReference type="InterPro" id="IPR001750">
    <property type="entry name" value="ND/Mrp_TM"/>
</dbReference>
<feature type="transmembrane region" description="Helical" evidence="5">
    <location>
        <begin position="384"/>
        <end position="406"/>
    </location>
</feature>
<dbReference type="Proteomes" id="UP000326921">
    <property type="component" value="Chromosome"/>
</dbReference>
<feature type="transmembrane region" description="Helical" evidence="5">
    <location>
        <begin position="426"/>
        <end position="446"/>
    </location>
</feature>
<feature type="transmembrane region" description="Helical" evidence="5">
    <location>
        <begin position="253"/>
        <end position="274"/>
    </location>
</feature>
<evidence type="ECO:0000256" key="3">
    <source>
        <dbReference type="ARBA" id="ARBA00022989"/>
    </source>
</evidence>
<reference evidence="8 9" key="1">
    <citation type="submission" date="2019-10" db="EMBL/GenBank/DDBJ databases">
        <authorList>
            <person name="Dong K."/>
        </authorList>
    </citation>
    <scope>NUCLEOTIDE SEQUENCE [LARGE SCALE GENOMIC DNA]</scope>
    <source>
        <strain evidence="9">dk4302</strain>
    </source>
</reference>
<comment type="function">
    <text evidence="5">NDH-1 shuttles electrons from NADH, via FMN and iron-sulfur (Fe-S) centers, to quinones in the respiratory chain. The immediate electron acceptor for the enzyme in this species is believed to be a menaquinone. Couples the redox reaction to proton translocation (for every two electrons transferred, four hydrogen ions are translocated across the cytoplasmic membrane), and thus conserves the redox energy in a proton gradient.</text>
</comment>
<dbReference type="InterPro" id="IPR010096">
    <property type="entry name" value="NADH-Q_OxRdtase_suN/2"/>
</dbReference>
<feature type="transmembrane region" description="Helical" evidence="5">
    <location>
        <begin position="216"/>
        <end position="241"/>
    </location>
</feature>
<organism evidence="8 9">
    <name type="scientific">Sphingobacterium zhuxiongii</name>
    <dbReference type="NCBI Taxonomy" id="2662364"/>
    <lineage>
        <taxon>Bacteria</taxon>
        <taxon>Pseudomonadati</taxon>
        <taxon>Bacteroidota</taxon>
        <taxon>Sphingobacteriia</taxon>
        <taxon>Sphingobacteriales</taxon>
        <taxon>Sphingobacteriaceae</taxon>
        <taxon>Sphingobacterium</taxon>
    </lineage>
</organism>
<evidence type="ECO:0000313" key="9">
    <source>
        <dbReference type="Proteomes" id="UP000326921"/>
    </source>
</evidence>
<name>A0A5Q0QD54_9SPHI</name>
<evidence type="ECO:0000256" key="4">
    <source>
        <dbReference type="ARBA" id="ARBA00023136"/>
    </source>
</evidence>
<feature type="transmembrane region" description="Helical" evidence="5">
    <location>
        <begin position="472"/>
        <end position="496"/>
    </location>
</feature>
<comment type="subunit">
    <text evidence="5">NDH-1 is composed of 14 different subunits. Subunits NuoA, H, J, K, L, M, N constitute the membrane sector of the complex.</text>
</comment>
<evidence type="ECO:0000259" key="7">
    <source>
        <dbReference type="Pfam" id="PF00361"/>
    </source>
</evidence>
<feature type="transmembrane region" description="Helical" evidence="5">
    <location>
        <begin position="342"/>
        <end position="363"/>
    </location>
</feature>
<dbReference type="PANTHER" id="PTHR22773">
    <property type="entry name" value="NADH DEHYDROGENASE"/>
    <property type="match status" value="1"/>
</dbReference>
<feature type="transmembrane region" description="Helical" evidence="5">
    <location>
        <begin position="49"/>
        <end position="67"/>
    </location>
</feature>
<feature type="transmembrane region" description="Helical" evidence="5">
    <location>
        <begin position="26"/>
        <end position="42"/>
    </location>
</feature>
<keyword evidence="5" id="KW-0874">Quinone</keyword>
<keyword evidence="5" id="KW-0520">NAD</keyword>
<dbReference type="EC" id="7.1.1.-" evidence="5"/>
<feature type="domain" description="NADH:quinone oxidoreductase/Mrp antiporter transmembrane" evidence="7">
    <location>
        <begin position="138"/>
        <end position="423"/>
    </location>
</feature>
<keyword evidence="5" id="KW-0813">Transport</keyword>
<protein>
    <recommendedName>
        <fullName evidence="5">NADH-quinone oxidoreductase subunit N</fullName>
        <ecNumber evidence="5">7.1.1.-</ecNumber>
    </recommendedName>
    <alternativeName>
        <fullName evidence="5">NADH dehydrogenase I subunit N</fullName>
    </alternativeName>
    <alternativeName>
        <fullName evidence="5">NDH-1 subunit N</fullName>
    </alternativeName>
</protein>
<accession>A0A5Q0QD54</accession>
<evidence type="ECO:0000256" key="2">
    <source>
        <dbReference type="ARBA" id="ARBA00022692"/>
    </source>
</evidence>
<feature type="transmembrane region" description="Helical" evidence="5">
    <location>
        <begin position="118"/>
        <end position="134"/>
    </location>
</feature>
<evidence type="ECO:0000256" key="5">
    <source>
        <dbReference type="HAMAP-Rule" id="MF_00445"/>
    </source>
</evidence>
<dbReference type="GO" id="GO:0048038">
    <property type="term" value="F:quinone binding"/>
    <property type="evidence" value="ECO:0007669"/>
    <property type="project" value="UniProtKB-KW"/>
</dbReference>
<dbReference type="GO" id="GO:0005886">
    <property type="term" value="C:plasma membrane"/>
    <property type="evidence" value="ECO:0007669"/>
    <property type="project" value="UniProtKB-SubCell"/>
</dbReference>
<keyword evidence="5" id="KW-1003">Cell membrane</keyword>
<comment type="subcellular location">
    <subcellularLocation>
        <location evidence="5">Cell membrane</location>
        <topology evidence="5">Multi-pass membrane protein</topology>
    </subcellularLocation>
    <subcellularLocation>
        <location evidence="1">Endomembrane system</location>
        <topology evidence="1">Multi-pass membrane protein</topology>
    </subcellularLocation>
    <subcellularLocation>
        <location evidence="6">Membrane</location>
        <topology evidence="6">Multi-pass membrane protein</topology>
    </subcellularLocation>
</comment>
<dbReference type="GO" id="GO:0008137">
    <property type="term" value="F:NADH dehydrogenase (ubiquinone) activity"/>
    <property type="evidence" value="ECO:0007669"/>
    <property type="project" value="InterPro"/>
</dbReference>
<gene>
    <name evidence="5 8" type="primary">nuoN</name>
    <name evidence="8" type="ORF">GFH32_14430</name>
</gene>
<dbReference type="EMBL" id="CP045652">
    <property type="protein sequence ID" value="QGA27436.1"/>
    <property type="molecule type" value="Genomic_DNA"/>
</dbReference>